<dbReference type="AlphaFoldDB" id="A0A166BNW0"/>
<keyword evidence="3" id="KW-1185">Reference proteome</keyword>
<dbReference type="InterPro" id="IPR032633">
    <property type="entry name" value="ThiJ-like"/>
</dbReference>
<dbReference type="STRING" id="1314781.A0A166BNW0"/>
<reference evidence="2 3" key="1">
    <citation type="journal article" date="2016" name="Mol. Biol. Evol.">
        <title>Comparative Genomics of Early-Diverging Mushroom-Forming Fungi Provides Insights into the Origins of Lignocellulose Decay Capabilities.</title>
        <authorList>
            <person name="Nagy L.G."/>
            <person name="Riley R."/>
            <person name="Tritt A."/>
            <person name="Adam C."/>
            <person name="Daum C."/>
            <person name="Floudas D."/>
            <person name="Sun H."/>
            <person name="Yadav J.S."/>
            <person name="Pangilinan J."/>
            <person name="Larsson K.H."/>
            <person name="Matsuura K."/>
            <person name="Barry K."/>
            <person name="Labutti K."/>
            <person name="Kuo R."/>
            <person name="Ohm R.A."/>
            <person name="Bhattacharya S.S."/>
            <person name="Shirouzu T."/>
            <person name="Yoshinaga Y."/>
            <person name="Martin F.M."/>
            <person name="Grigoriev I.V."/>
            <person name="Hibbett D.S."/>
        </authorList>
    </citation>
    <scope>NUCLEOTIDE SEQUENCE [LARGE SCALE GENOMIC DNA]</scope>
    <source>
        <strain evidence="2 3">HHB12029</strain>
    </source>
</reference>
<dbReference type="PANTHER" id="PTHR43068">
    <property type="entry name" value="SLR1854 PROTEIN"/>
    <property type="match status" value="1"/>
</dbReference>
<keyword evidence="2" id="KW-0315">Glutamine amidotransferase</keyword>
<accession>A0A166BNW0</accession>
<sequence>MADSKRILICMADNGQDPTECAIPWKRFTEAGYAVDFATENGAVPSADQLLVKGSLFKSVLGPKQAWTDMYHEMSSSPAFQAPHSWSANNFTFEPYAAVIFPGGHDKPIRQYLESPTLHALLQSYWPQTDRFTNTKPRKVVGAICHGVLVPAFAGLLHDVETTTLPQWLESLGQGIGSLWGRGQYYRTYPDRWTFEDVLKVVKDKAQYKKGPVASPAPFAHTDPKRAYVSARWPGDAELFAQKVMEEIKAAQEETKKVQTETQAASASTSVVVEPEATAA</sequence>
<evidence type="ECO:0000313" key="3">
    <source>
        <dbReference type="Proteomes" id="UP000077266"/>
    </source>
</evidence>
<protein>
    <submittedName>
        <fullName evidence="2">Class I glutamine amidotransferase-like protein</fullName>
    </submittedName>
</protein>
<feature type="compositionally biased region" description="Polar residues" evidence="1">
    <location>
        <begin position="260"/>
        <end position="271"/>
    </location>
</feature>
<name>A0A166BNW0_EXIGL</name>
<dbReference type="OrthoDB" id="543156at2759"/>
<evidence type="ECO:0000256" key="1">
    <source>
        <dbReference type="SAM" id="MobiDB-lite"/>
    </source>
</evidence>
<keyword evidence="2" id="KW-0808">Transferase</keyword>
<organism evidence="2 3">
    <name type="scientific">Exidia glandulosa HHB12029</name>
    <dbReference type="NCBI Taxonomy" id="1314781"/>
    <lineage>
        <taxon>Eukaryota</taxon>
        <taxon>Fungi</taxon>
        <taxon>Dikarya</taxon>
        <taxon>Basidiomycota</taxon>
        <taxon>Agaricomycotina</taxon>
        <taxon>Agaricomycetes</taxon>
        <taxon>Auriculariales</taxon>
        <taxon>Exidiaceae</taxon>
        <taxon>Exidia</taxon>
    </lineage>
</organism>
<gene>
    <name evidence="2" type="ORF">EXIGLDRAFT_744339</name>
</gene>
<dbReference type="EMBL" id="KV425886">
    <property type="protein sequence ID" value="KZW02820.1"/>
    <property type="molecule type" value="Genomic_DNA"/>
</dbReference>
<dbReference type="InterPro" id="IPR029062">
    <property type="entry name" value="Class_I_gatase-like"/>
</dbReference>
<dbReference type="Pfam" id="PF17124">
    <property type="entry name" value="ThiJ_like"/>
    <property type="match status" value="1"/>
</dbReference>
<dbReference type="Gene3D" id="3.40.50.880">
    <property type="match status" value="1"/>
</dbReference>
<dbReference type="PANTHER" id="PTHR43068:SF1">
    <property type="entry name" value="SLR1854 PROTEIN"/>
    <property type="match status" value="1"/>
</dbReference>
<dbReference type="InParanoid" id="A0A166BNW0"/>
<dbReference type="GO" id="GO:0016740">
    <property type="term" value="F:transferase activity"/>
    <property type="evidence" value="ECO:0007669"/>
    <property type="project" value="UniProtKB-KW"/>
</dbReference>
<feature type="region of interest" description="Disordered" evidence="1">
    <location>
        <begin position="252"/>
        <end position="280"/>
    </location>
</feature>
<proteinExistence type="predicted"/>
<dbReference type="Proteomes" id="UP000077266">
    <property type="component" value="Unassembled WGS sequence"/>
</dbReference>
<evidence type="ECO:0000313" key="2">
    <source>
        <dbReference type="EMBL" id="KZW02820.1"/>
    </source>
</evidence>
<dbReference type="SUPFAM" id="SSF52317">
    <property type="entry name" value="Class I glutamine amidotransferase-like"/>
    <property type="match status" value="1"/>
</dbReference>